<dbReference type="EMBL" id="JBFPJR010000006">
    <property type="protein sequence ID" value="MEX0426954.1"/>
    <property type="molecule type" value="Genomic_DNA"/>
</dbReference>
<evidence type="ECO:0000313" key="4">
    <source>
        <dbReference type="Proteomes" id="UP001556631"/>
    </source>
</evidence>
<feature type="region of interest" description="Disordered" evidence="2">
    <location>
        <begin position="189"/>
        <end position="271"/>
    </location>
</feature>
<name>A0ABV3SVK6_9ACTN</name>
<feature type="compositionally biased region" description="Low complexity" evidence="2">
    <location>
        <begin position="477"/>
        <end position="500"/>
    </location>
</feature>
<evidence type="ECO:0000256" key="1">
    <source>
        <dbReference type="SAM" id="Coils"/>
    </source>
</evidence>
<evidence type="ECO:0000256" key="2">
    <source>
        <dbReference type="SAM" id="MobiDB-lite"/>
    </source>
</evidence>
<dbReference type="RefSeq" id="WP_367991873.1">
    <property type="nucleotide sequence ID" value="NZ_JBFPJR010000006.1"/>
</dbReference>
<feature type="region of interest" description="Disordered" evidence="2">
    <location>
        <begin position="342"/>
        <end position="361"/>
    </location>
</feature>
<feature type="coiled-coil region" evidence="1">
    <location>
        <begin position="277"/>
        <end position="304"/>
    </location>
</feature>
<keyword evidence="4" id="KW-1185">Reference proteome</keyword>
<reference evidence="3 4" key="1">
    <citation type="submission" date="2024-07" db="EMBL/GenBank/DDBJ databases">
        <authorList>
            <person name="Lee S."/>
            <person name="Kang M."/>
        </authorList>
    </citation>
    <scope>NUCLEOTIDE SEQUENCE [LARGE SCALE GENOMIC DNA]</scope>
    <source>
        <strain evidence="3 4">DS6</strain>
    </source>
</reference>
<proteinExistence type="predicted"/>
<protein>
    <submittedName>
        <fullName evidence="3">Uncharacterized protein</fullName>
    </submittedName>
</protein>
<feature type="compositionally biased region" description="Low complexity" evidence="2">
    <location>
        <begin position="431"/>
        <end position="457"/>
    </location>
</feature>
<organism evidence="3 4">
    <name type="scientific">Nocardioides eburneus</name>
    <dbReference type="NCBI Taxonomy" id="3231482"/>
    <lineage>
        <taxon>Bacteria</taxon>
        <taxon>Bacillati</taxon>
        <taxon>Actinomycetota</taxon>
        <taxon>Actinomycetes</taxon>
        <taxon>Propionibacteriales</taxon>
        <taxon>Nocardioidaceae</taxon>
        <taxon>Nocardioides</taxon>
    </lineage>
</organism>
<keyword evidence="1" id="KW-0175">Coiled coil</keyword>
<gene>
    <name evidence="3" type="ORF">AB3X52_04915</name>
</gene>
<evidence type="ECO:0000313" key="3">
    <source>
        <dbReference type="EMBL" id="MEX0426954.1"/>
    </source>
</evidence>
<dbReference type="Proteomes" id="UP001556631">
    <property type="component" value="Unassembled WGS sequence"/>
</dbReference>
<feature type="compositionally biased region" description="Low complexity" evidence="2">
    <location>
        <begin position="402"/>
        <end position="419"/>
    </location>
</feature>
<feature type="region of interest" description="Disordered" evidence="2">
    <location>
        <begin position="376"/>
        <end position="500"/>
    </location>
</feature>
<accession>A0ABV3SVK6</accession>
<feature type="compositionally biased region" description="Gly residues" evidence="2">
    <location>
        <begin position="231"/>
        <end position="262"/>
    </location>
</feature>
<comment type="caution">
    <text evidence="3">The sequence shown here is derived from an EMBL/GenBank/DDBJ whole genome shotgun (WGS) entry which is preliminary data.</text>
</comment>
<sequence length="500" mass="52463">MTERWGLQMSGDGGEGTQYWLVRDGGDPGSCVTAADDLRALRKKLSAAFDTQDSHENLPHEVLGGKAGHAFRHGARASKQTIWDLHNKVLSAETALRQLSGDMKHVDQMLRDVRRSAPDGTVSHHVLTNSIYLAGLSGDPDFQVKMNDAIEQWSRADGYWYLAQLSFYTTMTLLADSFPPYPNTGHAAPPADITLPHGGGWRAPDMPGNLPFNGHRHQPGDPSPSGDPGEPTGGDPAGNHSTGGGGGGGTPTGHGSDPGGGHPAVKHHEPQLTPEQRHLLREQIHEQRQEVRRLQHQIDALEKDAPEPGDPAAAAYHAQIRTLQSQIQLRHDQIATLEHQLHPHAGDHHPGHQHGHGGGRGHLEAAAHFEQIPVGDGTEDAQDLTDPLAPVETPAPEAASVPPTDDPAAASSGDDAGTPEATSAIPTPGLATDPTGPTAGATGEATSEATSDATSDAVPDATVTDPVAADGRRADEANATTTQAPTRARLAARLGGADQV</sequence>